<proteinExistence type="predicted"/>
<reference evidence="2 3" key="1">
    <citation type="submission" date="2015-03" db="EMBL/GenBank/DDBJ databases">
        <title>Viruses in human plasma pools from the US and Germany.</title>
        <authorList>
            <person name="Zhang W."/>
            <person name="Delwart E."/>
        </authorList>
    </citation>
    <scope>NUCLEOTIDE SEQUENCE [LARGE SCALE GENOMIC DNA]</scope>
    <source>
        <strain evidence="2">DB2</strain>
    </source>
</reference>
<evidence type="ECO:0000313" key="2">
    <source>
        <dbReference type="EMBL" id="ALN38798.1"/>
    </source>
</evidence>
<accession>A0A0S2C4K3</accession>
<sequence>MSVARRSVGRTRKAFRRGGRATRSRRRSTRFSRRRRVRRRRPMTARRILNVTSRKKVDNMLPIVVDEESVVTVGPFSSPSPLLCLFVPNARDTRTPITNPAVRNSSDIFAVGYKEKVRLDVMGGGTFMWRRIVFMLKGDDLRRFMDSSNSGNVPAQLFDQTTEGGCRRVIGPLLGVTNAQEELQKYVFRGQEDVDWADQFTAPIDTRRVTVKYDKMRVIRPGNDTGASRLYRFWHPIRRTISYEDDLESDVVGDRPFSTAGLRGVGDMYVMDIMAITNLTPDAPQTSYRFSPEGSFYWHER</sequence>
<dbReference type="Proteomes" id="UP000158549">
    <property type="component" value="Segment"/>
</dbReference>
<protein>
    <submittedName>
        <fullName evidence="2">Capsid protein</fullName>
    </submittedName>
</protein>
<organism evidence="2 3">
    <name type="scientific">Human associated gemykibivirus 1</name>
    <dbReference type="NCBI Taxonomy" id="2004487"/>
    <lineage>
        <taxon>Viruses</taxon>
        <taxon>Monodnaviria</taxon>
        <taxon>Shotokuvirae</taxon>
        <taxon>Cressdnaviricota</taxon>
        <taxon>Repensiviricetes</taxon>
        <taxon>Geplafuvirales</taxon>
        <taxon>Genomoviridae</taxon>
        <taxon>Gemykibivirus</taxon>
        <taxon>Gemykibivirus humas1</taxon>
    </lineage>
</organism>
<name>A0A0S2C4K3_9VIRU</name>
<feature type="compositionally biased region" description="Basic residues" evidence="1">
    <location>
        <begin position="7"/>
        <end position="41"/>
    </location>
</feature>
<dbReference type="EMBL" id="KP974694">
    <property type="protein sequence ID" value="ALN38798.1"/>
    <property type="molecule type" value="Genomic_DNA"/>
</dbReference>
<evidence type="ECO:0000256" key="1">
    <source>
        <dbReference type="SAM" id="MobiDB-lite"/>
    </source>
</evidence>
<gene>
    <name evidence="2" type="primary">Cap</name>
</gene>
<feature type="region of interest" description="Disordered" evidence="1">
    <location>
        <begin position="1"/>
        <end position="41"/>
    </location>
</feature>
<evidence type="ECO:0000313" key="3">
    <source>
        <dbReference type="Proteomes" id="UP000158549"/>
    </source>
</evidence>